<sequence>MWDSFYTKINKEESKATIGVAAAAAHHAIKHQASIDIKYVSVWVMFCDQHRSMGTHLLASLCNFLAALETRVSTKNANIDSSHTGCFARGVSIFVTRDARPTFLFNLPKLLISSQLRLLE</sequence>
<dbReference type="Proteomes" id="UP000826195">
    <property type="component" value="Unassembled WGS sequence"/>
</dbReference>
<name>A0AAV7IG24_COTGL</name>
<organism evidence="1 2">
    <name type="scientific">Cotesia glomerata</name>
    <name type="common">Lepidopteran parasitic wasp</name>
    <name type="synonym">Apanteles glomeratus</name>
    <dbReference type="NCBI Taxonomy" id="32391"/>
    <lineage>
        <taxon>Eukaryota</taxon>
        <taxon>Metazoa</taxon>
        <taxon>Ecdysozoa</taxon>
        <taxon>Arthropoda</taxon>
        <taxon>Hexapoda</taxon>
        <taxon>Insecta</taxon>
        <taxon>Pterygota</taxon>
        <taxon>Neoptera</taxon>
        <taxon>Endopterygota</taxon>
        <taxon>Hymenoptera</taxon>
        <taxon>Apocrita</taxon>
        <taxon>Ichneumonoidea</taxon>
        <taxon>Braconidae</taxon>
        <taxon>Microgastrinae</taxon>
        <taxon>Cotesia</taxon>
    </lineage>
</organism>
<reference evidence="1 2" key="1">
    <citation type="journal article" date="2021" name="J. Hered.">
        <title>A chromosome-level genome assembly of the parasitoid wasp, Cotesia glomerata (Hymenoptera: Braconidae).</title>
        <authorList>
            <person name="Pinto B.J."/>
            <person name="Weis J.J."/>
            <person name="Gamble T."/>
            <person name="Ode P.J."/>
            <person name="Paul R."/>
            <person name="Zaspel J.M."/>
        </authorList>
    </citation>
    <scope>NUCLEOTIDE SEQUENCE [LARGE SCALE GENOMIC DNA]</scope>
    <source>
        <strain evidence="1">CgM1</strain>
    </source>
</reference>
<proteinExistence type="predicted"/>
<dbReference type="AlphaFoldDB" id="A0AAV7IG24"/>
<comment type="caution">
    <text evidence="1">The sequence shown here is derived from an EMBL/GenBank/DDBJ whole genome shotgun (WGS) entry which is preliminary data.</text>
</comment>
<keyword evidence="2" id="KW-1185">Reference proteome</keyword>
<dbReference type="EMBL" id="JAHXZJ010001492">
    <property type="protein sequence ID" value="KAH0552169.1"/>
    <property type="molecule type" value="Genomic_DNA"/>
</dbReference>
<protein>
    <submittedName>
        <fullName evidence="1">Uncharacterized protein</fullName>
    </submittedName>
</protein>
<evidence type="ECO:0000313" key="2">
    <source>
        <dbReference type="Proteomes" id="UP000826195"/>
    </source>
</evidence>
<evidence type="ECO:0000313" key="1">
    <source>
        <dbReference type="EMBL" id="KAH0552169.1"/>
    </source>
</evidence>
<accession>A0AAV7IG24</accession>
<gene>
    <name evidence="1" type="ORF">KQX54_006434</name>
</gene>